<gene>
    <name evidence="2" type="ORF">ACFO3A_15370</name>
</gene>
<dbReference type="EMBL" id="JBHSEW010000022">
    <property type="protein sequence ID" value="MFC4623576.1"/>
    <property type="molecule type" value="Genomic_DNA"/>
</dbReference>
<organism evidence="2 3">
    <name type="scientific">Comamonas nitrativorans</name>
    <dbReference type="NCBI Taxonomy" id="108437"/>
    <lineage>
        <taxon>Bacteria</taxon>
        <taxon>Pseudomonadati</taxon>
        <taxon>Pseudomonadota</taxon>
        <taxon>Betaproteobacteria</taxon>
        <taxon>Burkholderiales</taxon>
        <taxon>Comamonadaceae</taxon>
        <taxon>Comamonas</taxon>
    </lineage>
</organism>
<comment type="caution">
    <text evidence="2">The sequence shown here is derived from an EMBL/GenBank/DDBJ whole genome shotgun (WGS) entry which is preliminary data.</text>
</comment>
<evidence type="ECO:0000313" key="2">
    <source>
        <dbReference type="EMBL" id="MFC4623576.1"/>
    </source>
</evidence>
<protein>
    <submittedName>
        <fullName evidence="2">Uncharacterized protein</fullName>
    </submittedName>
</protein>
<sequence>GELDALLDQAWGKLGVLTGTGPADTFSAALAHYRQVRAQMLQFARQENFEAIRHWVPEQVRPAYDRVKQTLGALGGSTGRDVPATTAAAPQRGPTLALPPSDRAALPG</sequence>
<dbReference type="RefSeq" id="WP_377728189.1">
    <property type="nucleotide sequence ID" value="NZ_JBHSEW010000022.1"/>
</dbReference>
<keyword evidence="3" id="KW-1185">Reference proteome</keyword>
<evidence type="ECO:0000256" key="1">
    <source>
        <dbReference type="SAM" id="MobiDB-lite"/>
    </source>
</evidence>
<feature type="region of interest" description="Disordered" evidence="1">
    <location>
        <begin position="74"/>
        <end position="108"/>
    </location>
</feature>
<proteinExistence type="predicted"/>
<dbReference type="Proteomes" id="UP001595967">
    <property type="component" value="Unassembled WGS sequence"/>
</dbReference>
<accession>A0ABV9GZI7</accession>
<reference evidence="3" key="1">
    <citation type="journal article" date="2019" name="Int. J. Syst. Evol. Microbiol.">
        <title>The Global Catalogue of Microorganisms (GCM) 10K type strain sequencing project: providing services to taxonomists for standard genome sequencing and annotation.</title>
        <authorList>
            <consortium name="The Broad Institute Genomics Platform"/>
            <consortium name="The Broad Institute Genome Sequencing Center for Infectious Disease"/>
            <person name="Wu L."/>
            <person name="Ma J."/>
        </authorList>
    </citation>
    <scope>NUCLEOTIDE SEQUENCE [LARGE SCALE GENOMIC DNA]</scope>
    <source>
        <strain evidence="3">JCM 11650</strain>
    </source>
</reference>
<name>A0ABV9GZI7_9BURK</name>
<evidence type="ECO:0000313" key="3">
    <source>
        <dbReference type="Proteomes" id="UP001595967"/>
    </source>
</evidence>
<feature type="non-terminal residue" evidence="2">
    <location>
        <position position="1"/>
    </location>
</feature>